<feature type="region of interest" description="Disordered" evidence="1">
    <location>
        <begin position="87"/>
        <end position="114"/>
    </location>
</feature>
<dbReference type="Proteomes" id="UP000297245">
    <property type="component" value="Unassembled WGS sequence"/>
</dbReference>
<feature type="region of interest" description="Disordered" evidence="1">
    <location>
        <begin position="20"/>
        <end position="41"/>
    </location>
</feature>
<evidence type="ECO:0000256" key="1">
    <source>
        <dbReference type="SAM" id="MobiDB-lite"/>
    </source>
</evidence>
<accession>A0A4S8KQL6</accession>
<gene>
    <name evidence="2" type="ORF">K435DRAFT_811927</name>
</gene>
<dbReference type="AlphaFoldDB" id="A0A4S8KQL6"/>
<keyword evidence="3" id="KW-1185">Reference proteome</keyword>
<reference evidence="2 3" key="1">
    <citation type="journal article" date="2019" name="Nat. Ecol. Evol.">
        <title>Megaphylogeny resolves global patterns of mushroom evolution.</title>
        <authorList>
            <person name="Varga T."/>
            <person name="Krizsan K."/>
            <person name="Foldi C."/>
            <person name="Dima B."/>
            <person name="Sanchez-Garcia M."/>
            <person name="Sanchez-Ramirez S."/>
            <person name="Szollosi G.J."/>
            <person name="Szarkandi J.G."/>
            <person name="Papp V."/>
            <person name="Albert L."/>
            <person name="Andreopoulos W."/>
            <person name="Angelini C."/>
            <person name="Antonin V."/>
            <person name="Barry K.W."/>
            <person name="Bougher N.L."/>
            <person name="Buchanan P."/>
            <person name="Buyck B."/>
            <person name="Bense V."/>
            <person name="Catcheside P."/>
            <person name="Chovatia M."/>
            <person name="Cooper J."/>
            <person name="Damon W."/>
            <person name="Desjardin D."/>
            <person name="Finy P."/>
            <person name="Geml J."/>
            <person name="Haridas S."/>
            <person name="Hughes K."/>
            <person name="Justo A."/>
            <person name="Karasinski D."/>
            <person name="Kautmanova I."/>
            <person name="Kiss B."/>
            <person name="Kocsube S."/>
            <person name="Kotiranta H."/>
            <person name="LaButti K.M."/>
            <person name="Lechner B.E."/>
            <person name="Liimatainen K."/>
            <person name="Lipzen A."/>
            <person name="Lukacs Z."/>
            <person name="Mihaltcheva S."/>
            <person name="Morgado L.N."/>
            <person name="Niskanen T."/>
            <person name="Noordeloos M.E."/>
            <person name="Ohm R.A."/>
            <person name="Ortiz-Santana B."/>
            <person name="Ovrebo C."/>
            <person name="Racz N."/>
            <person name="Riley R."/>
            <person name="Savchenko A."/>
            <person name="Shiryaev A."/>
            <person name="Soop K."/>
            <person name="Spirin V."/>
            <person name="Szebenyi C."/>
            <person name="Tomsovsky M."/>
            <person name="Tulloss R.E."/>
            <person name="Uehling J."/>
            <person name="Grigoriev I.V."/>
            <person name="Vagvolgyi C."/>
            <person name="Papp T."/>
            <person name="Martin F.M."/>
            <person name="Miettinen O."/>
            <person name="Hibbett D.S."/>
            <person name="Nagy L.G."/>
        </authorList>
    </citation>
    <scope>NUCLEOTIDE SEQUENCE [LARGE SCALE GENOMIC DNA]</scope>
    <source>
        <strain evidence="2 3">CBS 962.96</strain>
    </source>
</reference>
<evidence type="ECO:0000313" key="3">
    <source>
        <dbReference type="Proteomes" id="UP000297245"/>
    </source>
</evidence>
<evidence type="ECO:0000313" key="2">
    <source>
        <dbReference type="EMBL" id="THU78017.1"/>
    </source>
</evidence>
<organism evidence="2 3">
    <name type="scientific">Dendrothele bispora (strain CBS 962.96)</name>
    <dbReference type="NCBI Taxonomy" id="1314807"/>
    <lineage>
        <taxon>Eukaryota</taxon>
        <taxon>Fungi</taxon>
        <taxon>Dikarya</taxon>
        <taxon>Basidiomycota</taxon>
        <taxon>Agaricomycotina</taxon>
        <taxon>Agaricomycetes</taxon>
        <taxon>Agaricomycetidae</taxon>
        <taxon>Agaricales</taxon>
        <taxon>Agaricales incertae sedis</taxon>
        <taxon>Dendrothele</taxon>
    </lineage>
</organism>
<name>A0A4S8KQL6_DENBC</name>
<proteinExistence type="predicted"/>
<protein>
    <submittedName>
        <fullName evidence="2">Uncharacterized protein</fullName>
    </submittedName>
</protein>
<dbReference type="EMBL" id="ML180281">
    <property type="protein sequence ID" value="THU78017.1"/>
    <property type="molecule type" value="Genomic_DNA"/>
</dbReference>
<sequence length="166" mass="18874">MYADNANGMGWDVAEVENTVEQNQQQYNKRNTGEENNGQKYSKVLKSKFMRYRKGRKENLGKMQRGRPFFFIRGEEESFRWKMEESLRLKGKRHKSNRQNERDAGGSLSAVQGGLVPSSTTVLEVDLGVKKKGQPQSSDFLPNSLVLVENGQKYSLSAFLADSSEK</sequence>